<dbReference type="Gene3D" id="1.25.10.10">
    <property type="entry name" value="Leucine-rich Repeat Variant"/>
    <property type="match status" value="1"/>
</dbReference>
<dbReference type="EMBL" id="BOQL01000051">
    <property type="protein sequence ID" value="GIM74498.1"/>
    <property type="molecule type" value="Genomic_DNA"/>
</dbReference>
<comment type="caution">
    <text evidence="1">The sequence shown here is derived from an EMBL/GenBank/DDBJ whole genome shotgun (WGS) entry which is preliminary data.</text>
</comment>
<dbReference type="InterPro" id="IPR011989">
    <property type="entry name" value="ARM-like"/>
</dbReference>
<dbReference type="RefSeq" id="WP_212992037.1">
    <property type="nucleotide sequence ID" value="NZ_BAABEA010000036.1"/>
</dbReference>
<proteinExistence type="predicted"/>
<evidence type="ECO:0000313" key="2">
    <source>
        <dbReference type="Proteomes" id="UP000681340"/>
    </source>
</evidence>
<name>A0A919SP43_9ACTN</name>
<sequence length="170" mass="18508">MTPQDRDVIFSLVVVPGRGAAGSEEDVLRHFGTTDGVGLSLRLLSEAIAEKSPADLEAALIVSGTFGTVPQHLPYLVALVPEDWHKQHENVVAMLSDLRAPEAVDALHHAAIWAPAYLDWNEARPLATKAIWALGAIPGAEAERALTWIADEPDEVVRDAARAQLDRRRR</sequence>
<evidence type="ECO:0008006" key="3">
    <source>
        <dbReference type="Google" id="ProtNLM"/>
    </source>
</evidence>
<dbReference type="Proteomes" id="UP000681340">
    <property type="component" value="Unassembled WGS sequence"/>
</dbReference>
<gene>
    <name evidence="1" type="ORF">Aau02nite_61290</name>
</gene>
<organism evidence="1 2">
    <name type="scientific">Actinoplanes auranticolor</name>
    <dbReference type="NCBI Taxonomy" id="47988"/>
    <lineage>
        <taxon>Bacteria</taxon>
        <taxon>Bacillati</taxon>
        <taxon>Actinomycetota</taxon>
        <taxon>Actinomycetes</taxon>
        <taxon>Micromonosporales</taxon>
        <taxon>Micromonosporaceae</taxon>
        <taxon>Actinoplanes</taxon>
    </lineage>
</organism>
<protein>
    <recommendedName>
        <fullName evidence="3">HEAT repeat protein</fullName>
    </recommendedName>
</protein>
<keyword evidence="2" id="KW-1185">Reference proteome</keyword>
<accession>A0A919SP43</accession>
<dbReference type="AlphaFoldDB" id="A0A919SP43"/>
<reference evidence="1" key="1">
    <citation type="submission" date="2021-03" db="EMBL/GenBank/DDBJ databases">
        <title>Whole genome shotgun sequence of Actinoplanes auranticolor NBRC 12245.</title>
        <authorList>
            <person name="Komaki H."/>
            <person name="Tamura T."/>
        </authorList>
    </citation>
    <scope>NUCLEOTIDE SEQUENCE</scope>
    <source>
        <strain evidence="1">NBRC 12245</strain>
    </source>
</reference>
<evidence type="ECO:0000313" key="1">
    <source>
        <dbReference type="EMBL" id="GIM74498.1"/>
    </source>
</evidence>